<sequence length="243" mass="26432">MVRGVGGRAERGRRFLLPLFLLLGVAMLTATGGKAMAASWPDTPLLRMWMMAEIEALQVALLTQPSATVTLEKWCATHAMASPAHVLARQSPGADTQVPRQVRADLGVGPSVAIRHRRVALTCGTHVLSLADNWYVPSRLTDAMNDRLDHTDVPFGHVVASLRFTRRTLDSTLLWSPLPAGWEHQPVDAPSVDAVSPGGIQVPDEILRNRAVLSRQDGQPFSEVVETYTGAVLDFVPPDDGHR</sequence>
<dbReference type="Gene3D" id="3.40.1410.10">
    <property type="entry name" value="Chorismate lyase-like"/>
    <property type="match status" value="1"/>
</dbReference>
<accession>A0A318QGV2</accession>
<name>A0A318QGV2_9PROT</name>
<comment type="caution">
    <text evidence="1">The sequence shown here is derived from an EMBL/GenBank/DDBJ whole genome shotgun (WGS) entry which is preliminary data.</text>
</comment>
<proteinExistence type="predicted"/>
<dbReference type="SUPFAM" id="SSF64288">
    <property type="entry name" value="Chorismate lyase-like"/>
    <property type="match status" value="1"/>
</dbReference>
<protein>
    <recommendedName>
        <fullName evidence="3">Chorismate lyase</fullName>
    </recommendedName>
</protein>
<dbReference type="Proteomes" id="UP000247609">
    <property type="component" value="Unassembled WGS sequence"/>
</dbReference>
<evidence type="ECO:0000313" key="1">
    <source>
        <dbReference type="EMBL" id="PYD76488.1"/>
    </source>
</evidence>
<dbReference type="AlphaFoldDB" id="A0A318QGV2"/>
<evidence type="ECO:0008006" key="3">
    <source>
        <dbReference type="Google" id="ProtNLM"/>
    </source>
</evidence>
<reference evidence="1 2" key="1">
    <citation type="submission" date="2017-07" db="EMBL/GenBank/DDBJ databases">
        <title>A draft genome sequence of Komagataeibacter sp. T5K1.</title>
        <authorList>
            <person name="Skraban J."/>
            <person name="Cleenwerck I."/>
            <person name="Vandamme P."/>
            <person name="Trcek J."/>
        </authorList>
    </citation>
    <scope>NUCLEOTIDE SEQUENCE [LARGE SCALE GENOMIC DNA]</scope>
    <source>
        <strain evidence="1 2">T5K1</strain>
    </source>
</reference>
<dbReference type="InterPro" id="IPR028978">
    <property type="entry name" value="Chorismate_lyase_/UTRA_dom_sf"/>
</dbReference>
<gene>
    <name evidence="1" type="ORF">CFR71_02810</name>
</gene>
<organism evidence="1 2">
    <name type="scientific">Novacetimonas pomaceti</name>
    <dbReference type="NCBI Taxonomy" id="2021998"/>
    <lineage>
        <taxon>Bacteria</taxon>
        <taxon>Pseudomonadati</taxon>
        <taxon>Pseudomonadota</taxon>
        <taxon>Alphaproteobacteria</taxon>
        <taxon>Acetobacterales</taxon>
        <taxon>Acetobacteraceae</taxon>
        <taxon>Novacetimonas</taxon>
    </lineage>
</organism>
<evidence type="ECO:0000313" key="2">
    <source>
        <dbReference type="Proteomes" id="UP000247609"/>
    </source>
</evidence>
<dbReference type="EMBL" id="NOXG01000002">
    <property type="protein sequence ID" value="PYD76488.1"/>
    <property type="molecule type" value="Genomic_DNA"/>
</dbReference>